<dbReference type="CDD" id="cd16892">
    <property type="entry name" value="LT_VirB1-like"/>
    <property type="match status" value="1"/>
</dbReference>
<evidence type="ECO:0000259" key="2">
    <source>
        <dbReference type="Pfam" id="PF01464"/>
    </source>
</evidence>
<dbReference type="Proteomes" id="UP000295606">
    <property type="component" value="Unassembled WGS sequence"/>
</dbReference>
<name>A0A4R5L5B8_9BURK</name>
<protein>
    <submittedName>
        <fullName evidence="3">Lytic transglycosylase domain-containing protein</fullName>
    </submittedName>
</protein>
<dbReference type="Gene3D" id="1.10.530.10">
    <property type="match status" value="1"/>
</dbReference>
<evidence type="ECO:0000313" key="4">
    <source>
        <dbReference type="Proteomes" id="UP000295606"/>
    </source>
</evidence>
<feature type="domain" description="Transglycosylase SLT" evidence="2">
    <location>
        <begin position="10"/>
        <end position="133"/>
    </location>
</feature>
<comment type="caution">
    <text evidence="3">The sequence shown here is derived from an EMBL/GenBank/DDBJ whole genome shotgun (WGS) entry which is preliminary data.</text>
</comment>
<dbReference type="AlphaFoldDB" id="A0A4R5L5B8"/>
<proteinExistence type="predicted"/>
<organism evidence="3 4">
    <name type="scientific">Paraburkholderia guartelaensis</name>
    <dbReference type="NCBI Taxonomy" id="2546446"/>
    <lineage>
        <taxon>Bacteria</taxon>
        <taxon>Pseudomonadati</taxon>
        <taxon>Pseudomonadota</taxon>
        <taxon>Betaproteobacteria</taxon>
        <taxon>Burkholderiales</taxon>
        <taxon>Burkholderiaceae</taxon>
        <taxon>Paraburkholderia</taxon>
    </lineage>
</organism>
<evidence type="ECO:0000313" key="3">
    <source>
        <dbReference type="EMBL" id="TDG03014.1"/>
    </source>
</evidence>
<reference evidence="3 4" key="1">
    <citation type="submission" date="2019-03" db="EMBL/GenBank/DDBJ databases">
        <title>Paraburkholderia sp. isolated from native Mimosa gymnas in Guartela State Park, Brazil.</title>
        <authorList>
            <person name="Paulitsch F."/>
            <person name="Hungria M."/>
            <person name="Delamuta J.R.M."/>
            <person name="Ribeiro R.A."/>
            <person name="Dall'Agnol R."/>
            <person name="Silva J.S.B."/>
        </authorList>
    </citation>
    <scope>NUCLEOTIDE SEQUENCE [LARGE SCALE GENOMIC DNA]</scope>
    <source>
        <strain evidence="3 4">CNPSo 3008</strain>
    </source>
</reference>
<accession>A0A4R5L5B8</accession>
<gene>
    <name evidence="3" type="ORF">E1N52_36875</name>
</gene>
<feature type="region of interest" description="Disordered" evidence="1">
    <location>
        <begin position="196"/>
        <end position="223"/>
    </location>
</feature>
<dbReference type="OrthoDB" id="8565485at2"/>
<dbReference type="SUPFAM" id="SSF53955">
    <property type="entry name" value="Lysozyme-like"/>
    <property type="match status" value="1"/>
</dbReference>
<evidence type="ECO:0000256" key="1">
    <source>
        <dbReference type="SAM" id="MobiDB-lite"/>
    </source>
</evidence>
<dbReference type="InterPro" id="IPR008258">
    <property type="entry name" value="Transglycosylase_SLT_dom_1"/>
</dbReference>
<feature type="compositionally biased region" description="Polar residues" evidence="1">
    <location>
        <begin position="201"/>
        <end position="210"/>
    </location>
</feature>
<dbReference type="InterPro" id="IPR023346">
    <property type="entry name" value="Lysozyme-like_dom_sf"/>
</dbReference>
<sequence>MMPVDFAMLAQQCAPAVYPTTLQALVKVESGFNPFAIGVVGGHLVRQPRNRDEAVATVRALEAAGWNYSMGLAQVNRANLRVYGLTPETAFDPCANLRAGGVILADCYTRAAAGGRVPQDAVRAALSCYYSGNFTRGFKPDVGGTSYVQRVAANVPDSEASAAVVPPIVVVPVGNAPVVHTASRAAVHPARVRRADDAVSTDTGADNAQPVNHHPAWDALGDF</sequence>
<dbReference type="Pfam" id="PF01464">
    <property type="entry name" value="SLT"/>
    <property type="match status" value="1"/>
</dbReference>
<dbReference type="EMBL" id="SMOD01000048">
    <property type="protein sequence ID" value="TDG03014.1"/>
    <property type="molecule type" value="Genomic_DNA"/>
</dbReference>